<keyword evidence="3" id="KW-1185">Reference proteome</keyword>
<dbReference type="Proteomes" id="UP001141183">
    <property type="component" value="Unassembled WGS sequence"/>
</dbReference>
<gene>
    <name evidence="2" type="ORF">NE398_05705</name>
</gene>
<proteinExistence type="predicted"/>
<comment type="caution">
    <text evidence="2">The sequence shown here is derived from an EMBL/GenBank/DDBJ whole genome shotgun (WGS) entry which is preliminary data.</text>
</comment>
<dbReference type="Pfam" id="PF12728">
    <property type="entry name" value="HTH_17"/>
    <property type="match status" value="1"/>
</dbReference>
<accession>A0A9X3XHV0</accession>
<evidence type="ECO:0000313" key="2">
    <source>
        <dbReference type="EMBL" id="MDC4239655.1"/>
    </source>
</evidence>
<feature type="domain" description="Helix-turn-helix" evidence="1">
    <location>
        <begin position="5"/>
        <end position="51"/>
    </location>
</feature>
<organism evidence="2 3">
    <name type="scientific">Clostridium tertium</name>
    <dbReference type="NCBI Taxonomy" id="1559"/>
    <lineage>
        <taxon>Bacteria</taxon>
        <taxon>Bacillati</taxon>
        <taxon>Bacillota</taxon>
        <taxon>Clostridia</taxon>
        <taxon>Eubacteriales</taxon>
        <taxon>Clostridiaceae</taxon>
        <taxon>Clostridium</taxon>
    </lineage>
</organism>
<evidence type="ECO:0000259" key="1">
    <source>
        <dbReference type="Pfam" id="PF12728"/>
    </source>
</evidence>
<sequence length="71" mass="8156">MDTDLFTVSEVARKLKVNTDYVYSLIKNGNLLALKLGSLKIRSTELERFLKYAEGKDFTDLNNIKELQSDK</sequence>
<protein>
    <submittedName>
        <fullName evidence="2">Helix-turn-helix domain-containing protein</fullName>
    </submittedName>
</protein>
<reference evidence="2" key="1">
    <citation type="submission" date="2022-05" db="EMBL/GenBank/DDBJ databases">
        <title>Draft genome sequence of Clostridium tertium strain CP3 isolated from Peru.</title>
        <authorList>
            <person name="Hurtado R."/>
            <person name="Lima L."/>
            <person name="Sousa T."/>
            <person name="Jaiswal A.K."/>
            <person name="Tiwari S."/>
            <person name="Maturrano L."/>
            <person name="Brenig B."/>
            <person name="Azevedo V."/>
        </authorList>
    </citation>
    <scope>NUCLEOTIDE SEQUENCE</scope>
    <source>
        <strain evidence="2">CP3</strain>
    </source>
</reference>
<dbReference type="AlphaFoldDB" id="A0A9X3XHV0"/>
<dbReference type="InterPro" id="IPR041657">
    <property type="entry name" value="HTH_17"/>
</dbReference>
<dbReference type="GO" id="GO:0003677">
    <property type="term" value="F:DNA binding"/>
    <property type="evidence" value="ECO:0007669"/>
    <property type="project" value="InterPro"/>
</dbReference>
<evidence type="ECO:0000313" key="3">
    <source>
        <dbReference type="Proteomes" id="UP001141183"/>
    </source>
</evidence>
<dbReference type="NCBIfam" id="TIGR01764">
    <property type="entry name" value="excise"/>
    <property type="match status" value="1"/>
</dbReference>
<dbReference type="InterPro" id="IPR010093">
    <property type="entry name" value="SinI_DNA-bd"/>
</dbReference>
<dbReference type="EMBL" id="JAMRYU010000005">
    <property type="protein sequence ID" value="MDC4239655.1"/>
    <property type="molecule type" value="Genomic_DNA"/>
</dbReference>
<name>A0A9X3XHV0_9CLOT</name>